<dbReference type="AlphaFoldDB" id="A0AAV7V7E2"/>
<evidence type="ECO:0000313" key="3">
    <source>
        <dbReference type="Proteomes" id="UP001066276"/>
    </source>
</evidence>
<comment type="caution">
    <text evidence="2">The sequence shown here is derived from an EMBL/GenBank/DDBJ whole genome shotgun (WGS) entry which is preliminary data.</text>
</comment>
<evidence type="ECO:0000256" key="1">
    <source>
        <dbReference type="SAM" id="MobiDB-lite"/>
    </source>
</evidence>
<keyword evidence="3" id="KW-1185">Reference proteome</keyword>
<dbReference type="EMBL" id="JANPWB010000003">
    <property type="protein sequence ID" value="KAJ1196806.1"/>
    <property type="molecule type" value="Genomic_DNA"/>
</dbReference>
<dbReference type="Proteomes" id="UP001066276">
    <property type="component" value="Chromosome 2_1"/>
</dbReference>
<proteinExistence type="predicted"/>
<accession>A0AAV7V7E2</accession>
<gene>
    <name evidence="2" type="ORF">NDU88_000670</name>
</gene>
<evidence type="ECO:0000313" key="2">
    <source>
        <dbReference type="EMBL" id="KAJ1196806.1"/>
    </source>
</evidence>
<reference evidence="2" key="1">
    <citation type="journal article" date="2022" name="bioRxiv">
        <title>Sequencing and chromosome-scale assembly of the giantPleurodeles waltlgenome.</title>
        <authorList>
            <person name="Brown T."/>
            <person name="Elewa A."/>
            <person name="Iarovenko S."/>
            <person name="Subramanian E."/>
            <person name="Araus A.J."/>
            <person name="Petzold A."/>
            <person name="Susuki M."/>
            <person name="Suzuki K.-i.T."/>
            <person name="Hayashi T."/>
            <person name="Toyoda A."/>
            <person name="Oliveira C."/>
            <person name="Osipova E."/>
            <person name="Leigh N.D."/>
            <person name="Simon A."/>
            <person name="Yun M.H."/>
        </authorList>
    </citation>
    <scope>NUCLEOTIDE SEQUENCE</scope>
    <source>
        <strain evidence="2">20211129_DDA</strain>
        <tissue evidence="2">Liver</tissue>
    </source>
</reference>
<sequence>MEKDLGFWGVCGGRCCSAPYGQPLAVVQLGRSYSVVARGREGPLTKKETPAVQACRAASAQELEAQESDVEASGRSLRPSTARSSPLGDQCTARSCSAGEGARGRETCSGSGMEEARRRVAGPLVRSRLNRDGAGLAGPGGRPGYERQR</sequence>
<organism evidence="2 3">
    <name type="scientific">Pleurodeles waltl</name>
    <name type="common">Iberian ribbed newt</name>
    <dbReference type="NCBI Taxonomy" id="8319"/>
    <lineage>
        <taxon>Eukaryota</taxon>
        <taxon>Metazoa</taxon>
        <taxon>Chordata</taxon>
        <taxon>Craniata</taxon>
        <taxon>Vertebrata</taxon>
        <taxon>Euteleostomi</taxon>
        <taxon>Amphibia</taxon>
        <taxon>Batrachia</taxon>
        <taxon>Caudata</taxon>
        <taxon>Salamandroidea</taxon>
        <taxon>Salamandridae</taxon>
        <taxon>Pleurodelinae</taxon>
        <taxon>Pleurodeles</taxon>
    </lineage>
</organism>
<name>A0AAV7V7E2_PLEWA</name>
<feature type="region of interest" description="Disordered" evidence="1">
    <location>
        <begin position="59"/>
        <end position="149"/>
    </location>
</feature>
<protein>
    <submittedName>
        <fullName evidence="2">Uncharacterized protein</fullName>
    </submittedName>
</protein>